<evidence type="ECO:0000313" key="1">
    <source>
        <dbReference type="EMBL" id="KAJ3499682.1"/>
    </source>
</evidence>
<reference evidence="1" key="1">
    <citation type="submission" date="2022-07" db="EMBL/GenBank/DDBJ databases">
        <title>Genome Sequence of Lecanicillium saksenae.</title>
        <authorList>
            <person name="Buettner E."/>
        </authorList>
    </citation>
    <scope>NUCLEOTIDE SEQUENCE</scope>
    <source>
        <strain evidence="1">VT-O1</strain>
    </source>
</reference>
<sequence length="596" mass="65178">MMLLNTIAIIAAALLPLSAATTNCKCTPGDDCWPTEIDWQQLNTTINGHLIKAKPAASVCYKSEPNYSEAACSEIRLQWGNSSYHAQDPISIDYPFMADDPCPPIFPNGTSIGGNPNSGRHGCTLGRYPSFVVNATSAEMIAEALRWASKKRVRVVIKGTGHSHLGSIWTHNLKNIEYHPDFKSGLCSTNATVTNKAVTIGAGEVGIDVNRALAKHGAVAVTGSNPADQITQSVGVVGWFTGGGHGPLSSTYGMGSDNLLEATLVTPNGTILTVNTCQHGDLFYALRGGGGGTYGVVTSVVMKAYASPRTSLWTFSATLLNNTMDSNWWDLVTFFHQHLVDWKASGLQGYYYILGPPLMPTRMLTLGFYLYDKPDGTLEKLIEPWNDQLNGMEKVISWQSEVKTAASFMEIYKDSQNEPVAQGGGFSLGSRLLPAQSLLDRDALRQMLQEVSGVSRDNTTSIPTPAIIGHVIANAKNANMDTGLNPAWRKAVVHFLMVGGWPDDDSKAVAQIVRDDVTFRKTYAMRKLAPDSGAYFNEMDINEPNWQYAAFGDNYPRLLHVKNKYDPESLLWCKHCVGSEKWVENENGKLCRPLWQ</sequence>
<accession>A0ACC1R7L2</accession>
<comment type="caution">
    <text evidence="1">The sequence shown here is derived from an EMBL/GenBank/DDBJ whole genome shotgun (WGS) entry which is preliminary data.</text>
</comment>
<gene>
    <name evidence="1" type="ORF">NLG97_g128</name>
</gene>
<protein>
    <submittedName>
        <fullName evidence="1">Uncharacterized protein</fullName>
    </submittedName>
</protein>
<dbReference type="Proteomes" id="UP001148737">
    <property type="component" value="Unassembled WGS sequence"/>
</dbReference>
<proteinExistence type="predicted"/>
<evidence type="ECO:0000313" key="2">
    <source>
        <dbReference type="Proteomes" id="UP001148737"/>
    </source>
</evidence>
<organism evidence="1 2">
    <name type="scientific">Lecanicillium saksenae</name>
    <dbReference type="NCBI Taxonomy" id="468837"/>
    <lineage>
        <taxon>Eukaryota</taxon>
        <taxon>Fungi</taxon>
        <taxon>Dikarya</taxon>
        <taxon>Ascomycota</taxon>
        <taxon>Pezizomycotina</taxon>
        <taxon>Sordariomycetes</taxon>
        <taxon>Hypocreomycetidae</taxon>
        <taxon>Hypocreales</taxon>
        <taxon>Cordycipitaceae</taxon>
        <taxon>Lecanicillium</taxon>
    </lineage>
</organism>
<name>A0ACC1R7L2_9HYPO</name>
<keyword evidence="2" id="KW-1185">Reference proteome</keyword>
<dbReference type="EMBL" id="JANAKD010000004">
    <property type="protein sequence ID" value="KAJ3499682.1"/>
    <property type="molecule type" value="Genomic_DNA"/>
</dbReference>